<dbReference type="AlphaFoldDB" id="A0AAD5WHS5"/>
<name>A0AAD5WHS5_PARTN</name>
<proteinExistence type="predicted"/>
<gene>
    <name evidence="1" type="ORF">KIN20_032531</name>
</gene>
<organism evidence="1 2">
    <name type="scientific">Parelaphostrongylus tenuis</name>
    <name type="common">Meningeal worm</name>
    <dbReference type="NCBI Taxonomy" id="148309"/>
    <lineage>
        <taxon>Eukaryota</taxon>
        <taxon>Metazoa</taxon>
        <taxon>Ecdysozoa</taxon>
        <taxon>Nematoda</taxon>
        <taxon>Chromadorea</taxon>
        <taxon>Rhabditida</taxon>
        <taxon>Rhabditina</taxon>
        <taxon>Rhabditomorpha</taxon>
        <taxon>Strongyloidea</taxon>
        <taxon>Metastrongylidae</taxon>
        <taxon>Parelaphostrongylus</taxon>
    </lineage>
</organism>
<evidence type="ECO:0000313" key="2">
    <source>
        <dbReference type="Proteomes" id="UP001196413"/>
    </source>
</evidence>
<reference evidence="1" key="1">
    <citation type="submission" date="2021-06" db="EMBL/GenBank/DDBJ databases">
        <title>Parelaphostrongylus tenuis whole genome reference sequence.</title>
        <authorList>
            <person name="Garwood T.J."/>
            <person name="Larsen P.A."/>
            <person name="Fountain-Jones N.M."/>
            <person name="Garbe J.R."/>
            <person name="Macchietto M.G."/>
            <person name="Kania S.A."/>
            <person name="Gerhold R.W."/>
            <person name="Richards J.E."/>
            <person name="Wolf T.M."/>
        </authorList>
    </citation>
    <scope>NUCLEOTIDE SEQUENCE</scope>
    <source>
        <strain evidence="1">MNPRO001-30</strain>
        <tissue evidence="1">Meninges</tissue>
    </source>
</reference>
<protein>
    <submittedName>
        <fullName evidence="1">Uncharacterized protein</fullName>
    </submittedName>
</protein>
<comment type="caution">
    <text evidence="1">The sequence shown here is derived from an EMBL/GenBank/DDBJ whole genome shotgun (WGS) entry which is preliminary data.</text>
</comment>
<keyword evidence="2" id="KW-1185">Reference proteome</keyword>
<dbReference type="Proteomes" id="UP001196413">
    <property type="component" value="Unassembled WGS sequence"/>
</dbReference>
<sequence length="88" mass="10181">MSRLRKMLECELSQGQEVFPAQVKCNCTNFVCAEECACRQMSDQFTKCTIQEKALEKRGSLENYAFRLHPADGWEIYEKLAEVKIVQV</sequence>
<accession>A0AAD5WHS5</accession>
<dbReference type="EMBL" id="JAHQIW010006846">
    <property type="protein sequence ID" value="KAJ1370732.1"/>
    <property type="molecule type" value="Genomic_DNA"/>
</dbReference>
<evidence type="ECO:0000313" key="1">
    <source>
        <dbReference type="EMBL" id="KAJ1370732.1"/>
    </source>
</evidence>